<dbReference type="GO" id="GO:1904680">
    <property type="term" value="F:peptide transmembrane transporter activity"/>
    <property type="evidence" value="ECO:0007669"/>
    <property type="project" value="TreeGrafter"/>
</dbReference>
<dbReference type="SUPFAM" id="SSF53850">
    <property type="entry name" value="Periplasmic binding protein-like II"/>
    <property type="match status" value="1"/>
</dbReference>
<dbReference type="Pfam" id="PF00496">
    <property type="entry name" value="SBP_bac_5"/>
    <property type="match status" value="1"/>
</dbReference>
<evidence type="ECO:0000259" key="1">
    <source>
        <dbReference type="Pfam" id="PF00496"/>
    </source>
</evidence>
<dbReference type="PIRSF" id="PIRSF002741">
    <property type="entry name" value="MppA"/>
    <property type="match status" value="1"/>
</dbReference>
<dbReference type="Proteomes" id="UP000665020">
    <property type="component" value="Chromosome"/>
</dbReference>
<dbReference type="GO" id="GO:0043190">
    <property type="term" value="C:ATP-binding cassette (ABC) transporter complex"/>
    <property type="evidence" value="ECO:0007669"/>
    <property type="project" value="InterPro"/>
</dbReference>
<dbReference type="EMBL" id="CP046640">
    <property type="protein sequence ID" value="QTL98721.1"/>
    <property type="molecule type" value="Genomic_DNA"/>
</dbReference>
<dbReference type="InterPro" id="IPR039424">
    <property type="entry name" value="SBP_5"/>
</dbReference>
<dbReference type="CDD" id="cd08512">
    <property type="entry name" value="PBP2_NikA_DppA_OppA_like_7"/>
    <property type="match status" value="1"/>
</dbReference>
<protein>
    <submittedName>
        <fullName evidence="2">ABC transporter substrate-binding protein</fullName>
    </submittedName>
</protein>
<evidence type="ECO:0000313" key="3">
    <source>
        <dbReference type="Proteomes" id="UP000665020"/>
    </source>
</evidence>
<keyword evidence="3" id="KW-1185">Reference proteome</keyword>
<dbReference type="PANTHER" id="PTHR30290">
    <property type="entry name" value="PERIPLASMIC BINDING COMPONENT OF ABC TRANSPORTER"/>
    <property type="match status" value="1"/>
</dbReference>
<feature type="domain" description="Solute-binding protein family 5" evidence="1">
    <location>
        <begin position="86"/>
        <end position="527"/>
    </location>
</feature>
<dbReference type="GO" id="GO:0015833">
    <property type="term" value="P:peptide transport"/>
    <property type="evidence" value="ECO:0007669"/>
    <property type="project" value="TreeGrafter"/>
</dbReference>
<sequence length="614" mass="69815">MNKKLIITLVILALVIVGVLFYSNQPAPETKKEEVSVSNPDTITKVNMGTIDSLDPHYQYDERSQEIYVNIYENLISFKQGDMTKFEPMLATKVPSDQNGLIQDKGTSYVFPIREDVKFHEGGTLTPEDIRYSFLRSLIHDREGGPLWMLYDPLFGVGGLADITKELVGVEDPKTLTAEQSREVYNYLARTIEVDGQNVIFHLPKPYPPFLSIICHDNGLTAIMDKEWAIEQGGWDGSPETIAKYHDPTKEVDPFYDKTNGTGPFKLENWVKGESITLKKNDDYWRAPAKVENVVIKMIDEWSTRKLMLQRGDADIVYVDNQYLDQARDLDNVKIISGLPRPYTGVGLMNWDIVSEGNPDVHSGKLDGKGIPADFFSDLHVRKGFVYAMNYQAFVAEVMKGEGQQSRGPIPEGFLGFDEDSDLYSMDLDKATEEFKQAFDGELWDKGFEITILYNSGNDMRKAAVDMLKSSIEGINDKFKVHVRGVQWATYLDKLIAGKFTLGFIGWGADFADSHNFAVPFMRSDGTYGAFKGENYAKFAKDQEVDELITRAAELTDPVEREKIYQELQQLCYDYATDIYLYQPAAHLVMRDWVSGWEYDPIIHDGVNFYYLDK</sequence>
<dbReference type="GO" id="GO:0042597">
    <property type="term" value="C:periplasmic space"/>
    <property type="evidence" value="ECO:0007669"/>
    <property type="project" value="UniProtKB-ARBA"/>
</dbReference>
<accession>A0A8A7KBA3</accession>
<name>A0A8A7KBA3_9FIRM</name>
<proteinExistence type="predicted"/>
<dbReference type="PANTHER" id="PTHR30290:SF34">
    <property type="entry name" value="ABC TRANSPORTER, PERIPLASMIC OLIGO-PEPTIDE BINDING PROTEIN, PUTATIVE-RELATED"/>
    <property type="match status" value="1"/>
</dbReference>
<organism evidence="2 3">
    <name type="scientific">Iocasia fonsfrigidae</name>
    <dbReference type="NCBI Taxonomy" id="2682810"/>
    <lineage>
        <taxon>Bacteria</taxon>
        <taxon>Bacillati</taxon>
        <taxon>Bacillota</taxon>
        <taxon>Clostridia</taxon>
        <taxon>Halanaerobiales</taxon>
        <taxon>Halanaerobiaceae</taxon>
        <taxon>Iocasia</taxon>
    </lineage>
</organism>
<dbReference type="RefSeq" id="WP_230867119.1">
    <property type="nucleotide sequence ID" value="NZ_CP046640.1"/>
</dbReference>
<dbReference type="InterPro" id="IPR030678">
    <property type="entry name" value="Peptide/Ni-bd"/>
</dbReference>
<dbReference type="InterPro" id="IPR000914">
    <property type="entry name" value="SBP_5_dom"/>
</dbReference>
<reference evidence="2" key="1">
    <citation type="submission" date="2019-12" db="EMBL/GenBank/DDBJ databases">
        <authorList>
            <person name="zhang j."/>
            <person name="sun C.M."/>
        </authorList>
    </citation>
    <scope>NUCLEOTIDE SEQUENCE</scope>
    <source>
        <strain evidence="2">NS-1</strain>
    </source>
</reference>
<dbReference type="KEGG" id="ifn:GM661_12465"/>
<dbReference type="AlphaFoldDB" id="A0A8A7KBA3"/>
<gene>
    <name evidence="2" type="ORF">GM661_12465</name>
</gene>
<evidence type="ECO:0000313" key="2">
    <source>
        <dbReference type="EMBL" id="QTL98721.1"/>
    </source>
</evidence>
<dbReference type="Gene3D" id="3.10.105.10">
    <property type="entry name" value="Dipeptide-binding Protein, Domain 3"/>
    <property type="match status" value="1"/>
</dbReference>
<dbReference type="Gene3D" id="3.40.190.10">
    <property type="entry name" value="Periplasmic binding protein-like II"/>
    <property type="match status" value="1"/>
</dbReference>